<gene>
    <name evidence="1" type="ORF">EHQ83_11285</name>
</gene>
<dbReference type="InterPro" id="IPR029058">
    <property type="entry name" value="AB_hydrolase_fold"/>
</dbReference>
<keyword evidence="1" id="KW-0378">Hydrolase</keyword>
<evidence type="ECO:0000313" key="2">
    <source>
        <dbReference type="Proteomes" id="UP000297613"/>
    </source>
</evidence>
<dbReference type="AlphaFoldDB" id="A0A6N4QU65"/>
<protein>
    <submittedName>
        <fullName evidence="1">Alpha/beta hydrolase</fullName>
    </submittedName>
</protein>
<dbReference type="GO" id="GO:0016787">
    <property type="term" value="F:hydrolase activity"/>
    <property type="evidence" value="ECO:0007669"/>
    <property type="project" value="UniProtKB-KW"/>
</dbReference>
<evidence type="ECO:0000313" key="1">
    <source>
        <dbReference type="EMBL" id="TGL84264.1"/>
    </source>
</evidence>
<dbReference type="Gene3D" id="3.40.50.1820">
    <property type="entry name" value="alpha/beta hydrolase"/>
    <property type="match status" value="1"/>
</dbReference>
<proteinExistence type="predicted"/>
<accession>A0A6N4QU65</accession>
<dbReference type="RefSeq" id="WP_135571160.1">
    <property type="nucleotide sequence ID" value="NZ_RQGK01000074.1"/>
</dbReference>
<sequence>MKNFFSAIKFALNTRNHATKGILEEELQLTIGNETVGILKFFPENKTTTRGTILAVNGMAYLGNQDPRFKAVCRGMASCGFLVFSPQMQEISEFKIKLESIEKIKGLILTLSSDPAFCPDGRISLFAPSFSASMGLIAAAEPDVGQRVKSICTIGAYGNVQTTLDYLMSADDSDEYGRMILLWNFVHFGIGENEEVRKALHASIMDGSILRDSPELPKVLETMKPDNREIFIKLKEDREYRSEIWDRIVRNAGPFRSFLQDLQVYNKLEDLRAHVALIHGVGDNVVPASESSLILERLLERDLPQNRSKLVLTPLISHGDIGITLKTLPALWSLLGGFAFFFKHAASKTAASV</sequence>
<comment type="caution">
    <text evidence="1">The sequence shown here is derived from an EMBL/GenBank/DDBJ whole genome shotgun (WGS) entry which is preliminary data.</text>
</comment>
<dbReference type="Proteomes" id="UP000297613">
    <property type="component" value="Unassembled WGS sequence"/>
</dbReference>
<name>A0A6N4QU65_9LEPT</name>
<organism evidence="1 2">
    <name type="scientific">Leptospira yasudae</name>
    <dbReference type="NCBI Taxonomy" id="2202201"/>
    <lineage>
        <taxon>Bacteria</taxon>
        <taxon>Pseudomonadati</taxon>
        <taxon>Spirochaetota</taxon>
        <taxon>Spirochaetia</taxon>
        <taxon>Leptospirales</taxon>
        <taxon>Leptospiraceae</taxon>
        <taxon>Leptospira</taxon>
    </lineage>
</organism>
<dbReference type="SUPFAM" id="SSF53474">
    <property type="entry name" value="alpha/beta-Hydrolases"/>
    <property type="match status" value="1"/>
</dbReference>
<reference evidence="1 2" key="1">
    <citation type="journal article" date="2019" name="PLoS Negl. Trop. Dis.">
        <title>Revisiting the worldwide diversity of Leptospira species in the environment.</title>
        <authorList>
            <person name="Vincent A.T."/>
            <person name="Schiettekatte O."/>
            <person name="Bourhy P."/>
            <person name="Veyrier F.J."/>
            <person name="Picardeau M."/>
        </authorList>
    </citation>
    <scope>NUCLEOTIDE SEQUENCE [LARGE SCALE GENOMIC DNA]</scope>
    <source>
        <strain evidence="1 2">201702445</strain>
    </source>
</reference>
<dbReference type="EMBL" id="RQGM01000042">
    <property type="protein sequence ID" value="TGL84264.1"/>
    <property type="molecule type" value="Genomic_DNA"/>
</dbReference>